<dbReference type="InParanoid" id="E3NBX6"/>
<organism evidence="2">
    <name type="scientific">Caenorhabditis remanei</name>
    <name type="common">Caenorhabditis vulgaris</name>
    <dbReference type="NCBI Taxonomy" id="31234"/>
    <lineage>
        <taxon>Eukaryota</taxon>
        <taxon>Metazoa</taxon>
        <taxon>Ecdysozoa</taxon>
        <taxon>Nematoda</taxon>
        <taxon>Chromadorea</taxon>
        <taxon>Rhabditida</taxon>
        <taxon>Rhabditina</taxon>
        <taxon>Rhabditomorpha</taxon>
        <taxon>Rhabditoidea</taxon>
        <taxon>Rhabditidae</taxon>
        <taxon>Peloderinae</taxon>
        <taxon>Caenorhabditis</taxon>
    </lineage>
</organism>
<evidence type="ECO:0000313" key="2">
    <source>
        <dbReference type="Proteomes" id="UP000008281"/>
    </source>
</evidence>
<reference evidence="1" key="1">
    <citation type="submission" date="2007-07" db="EMBL/GenBank/DDBJ databases">
        <title>PCAP assembly of the Caenorhabditis remanei genome.</title>
        <authorList>
            <consortium name="The Caenorhabditis remanei Sequencing Consortium"/>
            <person name="Wilson R.K."/>
        </authorList>
    </citation>
    <scope>NUCLEOTIDE SEQUENCE [LARGE SCALE GENOMIC DNA]</scope>
    <source>
        <strain evidence="1">PB4641</strain>
    </source>
</reference>
<accession>E3NBX6</accession>
<dbReference type="Proteomes" id="UP000008281">
    <property type="component" value="Unassembled WGS sequence"/>
</dbReference>
<dbReference type="EMBL" id="DS268590">
    <property type="protein sequence ID" value="EFO92520.1"/>
    <property type="molecule type" value="Genomic_DNA"/>
</dbReference>
<name>E3NBX6_CAERE</name>
<keyword evidence="2" id="KW-1185">Reference proteome</keyword>
<evidence type="ECO:0000313" key="1">
    <source>
        <dbReference type="EMBL" id="EFO92520.1"/>
    </source>
</evidence>
<gene>
    <name evidence="1" type="ORF">CRE_14959</name>
</gene>
<protein>
    <submittedName>
        <fullName evidence="1">Uncharacterized protein</fullName>
    </submittedName>
</protein>
<proteinExistence type="predicted"/>
<dbReference type="AlphaFoldDB" id="E3NBX6"/>
<sequence>MAGLKKKLVIGALSTTNFYFKKYIRCTSHSVNLIGANGVNPL</sequence>
<dbReference type="HOGENOM" id="CLU_3261032_0_0_1"/>